<keyword evidence="1" id="KW-0472">Membrane</keyword>
<dbReference type="EMBL" id="LT629688">
    <property type="protein sequence ID" value="SDE35438.1"/>
    <property type="molecule type" value="Genomic_DNA"/>
</dbReference>
<evidence type="ECO:0000256" key="1">
    <source>
        <dbReference type="SAM" id="Phobius"/>
    </source>
</evidence>
<name>A0A1G7C7Z4_9ACTN</name>
<keyword evidence="3" id="KW-1185">Reference proteome</keyword>
<gene>
    <name evidence="2" type="ORF">SAMN04489747_3192</name>
</gene>
<evidence type="ECO:0000313" key="3">
    <source>
        <dbReference type="Proteomes" id="UP000198546"/>
    </source>
</evidence>
<dbReference type="Proteomes" id="UP000198546">
    <property type="component" value="Chromosome i"/>
</dbReference>
<keyword evidence="1" id="KW-0812">Transmembrane</keyword>
<reference evidence="2 3" key="1">
    <citation type="submission" date="2016-10" db="EMBL/GenBank/DDBJ databases">
        <authorList>
            <person name="de Groot N.N."/>
        </authorList>
    </citation>
    <scope>NUCLEOTIDE SEQUENCE [LARGE SCALE GENOMIC DNA]</scope>
    <source>
        <strain evidence="2 3">MON 2.2</strain>
    </source>
</reference>
<evidence type="ECO:0000313" key="2">
    <source>
        <dbReference type="EMBL" id="SDE35438.1"/>
    </source>
</evidence>
<feature type="transmembrane region" description="Helical" evidence="1">
    <location>
        <begin position="12"/>
        <end position="31"/>
    </location>
</feature>
<protein>
    <submittedName>
        <fullName evidence="2">Uncharacterized protein</fullName>
    </submittedName>
</protein>
<organism evidence="2 3">
    <name type="scientific">Auraticoccus monumenti</name>
    <dbReference type="NCBI Taxonomy" id="675864"/>
    <lineage>
        <taxon>Bacteria</taxon>
        <taxon>Bacillati</taxon>
        <taxon>Actinomycetota</taxon>
        <taxon>Actinomycetes</taxon>
        <taxon>Propionibacteriales</taxon>
        <taxon>Propionibacteriaceae</taxon>
        <taxon>Auraticoccus</taxon>
    </lineage>
</organism>
<dbReference type="AlphaFoldDB" id="A0A1G7C7Z4"/>
<keyword evidence="1" id="KW-1133">Transmembrane helix</keyword>
<proteinExistence type="predicted"/>
<accession>A0A1G7C7Z4</accession>
<sequence length="55" mass="6605">MNLDLRVIKLRQFLFKIVEVIFLEILTLAVYDVEVEEELRKFCLNIVAFLRHPVD</sequence>